<proteinExistence type="predicted"/>
<evidence type="ECO:0000256" key="1">
    <source>
        <dbReference type="ARBA" id="ARBA00022722"/>
    </source>
</evidence>
<dbReference type="PANTHER" id="PTHR11046">
    <property type="entry name" value="OLIGORIBONUCLEASE, MITOCHONDRIAL"/>
    <property type="match status" value="1"/>
</dbReference>
<organism evidence="2 3">
    <name type="scientific">Elysia crispata</name>
    <name type="common">lettuce slug</name>
    <dbReference type="NCBI Taxonomy" id="231223"/>
    <lineage>
        <taxon>Eukaryota</taxon>
        <taxon>Metazoa</taxon>
        <taxon>Spiralia</taxon>
        <taxon>Lophotrochozoa</taxon>
        <taxon>Mollusca</taxon>
        <taxon>Gastropoda</taxon>
        <taxon>Heterobranchia</taxon>
        <taxon>Euthyneura</taxon>
        <taxon>Panpulmonata</taxon>
        <taxon>Sacoglossa</taxon>
        <taxon>Placobranchoidea</taxon>
        <taxon>Plakobranchidae</taxon>
        <taxon>Elysia</taxon>
    </lineage>
</organism>
<evidence type="ECO:0000313" key="3">
    <source>
        <dbReference type="Proteomes" id="UP001283361"/>
    </source>
</evidence>
<dbReference type="PANTHER" id="PTHR11046:SF25">
    <property type="match status" value="1"/>
</dbReference>
<dbReference type="AlphaFoldDB" id="A0AAE0Y6W5"/>
<dbReference type="Proteomes" id="UP001283361">
    <property type="component" value="Unassembled WGS sequence"/>
</dbReference>
<dbReference type="EMBL" id="JAWDGP010006864">
    <property type="protein sequence ID" value="KAK3734068.1"/>
    <property type="molecule type" value="Genomic_DNA"/>
</dbReference>
<evidence type="ECO:0000313" key="2">
    <source>
        <dbReference type="EMBL" id="KAK3734068.1"/>
    </source>
</evidence>
<protein>
    <submittedName>
        <fullName evidence="2">Uncharacterized protein</fullName>
    </submittedName>
</protein>
<sequence>MRFILRSELSKSKLLLKQKDQEITNLKDDLTLMTDINTKLEKSLNDQRKKIKLIAANKRKVQKKVVYYSAQARKKEGNNADETCLKQQSETIDVVETKVNGMYTADTRLCVMELTGLEVATGKIAPEMDAVSKLCNIKFSHLPSRQACQNIAGEGQVVAKEFVKERVHKRSNGFGLHKDGTTSKKVKILDTSITTSNGESFCLGWSSVSSETEKAIAEKSQTKLEEVVGEVDERGELGELLKKLKYTMSDRAANEKKSNEFLENWEADTLRKNGDENSQKMHHLFCLAHVLLGFHSYTLNAITKLPTYQSQDYRHPINVLLKYASDLFGPVGDHRGLRPQWEAHCAANNIKSTIKSYKDNRFNGIFEVSAQVFHHHQDFINILESLKSLNFKQAKLLNSLKNKDMMLLLECLGLFFS</sequence>
<reference evidence="2" key="1">
    <citation type="journal article" date="2023" name="G3 (Bethesda)">
        <title>A reference genome for the long-term kleptoplast-retaining sea slug Elysia crispata morphotype clarki.</title>
        <authorList>
            <person name="Eastman K.E."/>
            <person name="Pendleton A.L."/>
            <person name="Shaikh M.A."/>
            <person name="Suttiyut T."/>
            <person name="Ogas R."/>
            <person name="Tomko P."/>
            <person name="Gavelis G."/>
            <person name="Widhalm J.R."/>
            <person name="Wisecaver J.H."/>
        </authorList>
    </citation>
    <scope>NUCLEOTIDE SEQUENCE</scope>
    <source>
        <strain evidence="2">ECLA1</strain>
    </source>
</reference>
<comment type="caution">
    <text evidence="2">The sequence shown here is derived from an EMBL/GenBank/DDBJ whole genome shotgun (WGS) entry which is preliminary data.</text>
</comment>
<dbReference type="InterPro" id="IPR022894">
    <property type="entry name" value="Oligoribonuclease"/>
</dbReference>
<keyword evidence="1" id="KW-0378">Hydrolase</keyword>
<name>A0AAE0Y6W5_9GAST</name>
<keyword evidence="3" id="KW-1185">Reference proteome</keyword>
<keyword evidence="1" id="KW-0540">Nuclease</keyword>
<accession>A0AAE0Y6W5</accession>
<dbReference type="GO" id="GO:0000175">
    <property type="term" value="F:3'-5'-RNA exonuclease activity"/>
    <property type="evidence" value="ECO:0007669"/>
    <property type="project" value="InterPro"/>
</dbReference>
<gene>
    <name evidence="2" type="ORF">RRG08_008936</name>
</gene>